<dbReference type="InterPro" id="IPR005021">
    <property type="entry name" value="Terminase_largesu-like"/>
</dbReference>
<dbReference type="PANTHER" id="PTHR41287">
    <property type="match status" value="1"/>
</dbReference>
<dbReference type="Pfam" id="PF03354">
    <property type="entry name" value="TerL_ATPase"/>
    <property type="match status" value="1"/>
</dbReference>
<reference evidence="3" key="1">
    <citation type="submission" date="2020-05" db="EMBL/GenBank/DDBJ databases">
        <authorList>
            <person name="Chiriac C."/>
            <person name="Salcher M."/>
            <person name="Ghai R."/>
            <person name="Kavagutti S V."/>
        </authorList>
    </citation>
    <scope>NUCLEOTIDE SEQUENCE</scope>
</reference>
<proteinExistence type="predicted"/>
<organism evidence="3">
    <name type="scientific">uncultured Caudovirales phage</name>
    <dbReference type="NCBI Taxonomy" id="2100421"/>
    <lineage>
        <taxon>Viruses</taxon>
        <taxon>Duplodnaviria</taxon>
        <taxon>Heunggongvirae</taxon>
        <taxon>Uroviricota</taxon>
        <taxon>Caudoviricetes</taxon>
        <taxon>Peduoviridae</taxon>
        <taxon>Maltschvirus</taxon>
        <taxon>Maltschvirus maltsch</taxon>
    </lineage>
</organism>
<gene>
    <name evidence="4" type="ORF">UFOVP1028_25</name>
    <name evidence="5" type="ORF">UFOVP1187_40</name>
    <name evidence="6" type="ORF">UFOVP1235_11</name>
    <name evidence="7" type="ORF">UFOVP1488_40</name>
    <name evidence="3" type="ORF">UFOVP960_36</name>
</gene>
<dbReference type="InterPro" id="IPR027417">
    <property type="entry name" value="P-loop_NTPase"/>
</dbReference>
<dbReference type="EMBL" id="LR796913">
    <property type="protein sequence ID" value="CAB4174272.1"/>
    <property type="molecule type" value="Genomic_DNA"/>
</dbReference>
<feature type="domain" description="Terminase large subunit-like ATPase" evidence="1">
    <location>
        <begin position="70"/>
        <end position="221"/>
    </location>
</feature>
<protein>
    <submittedName>
        <fullName evidence="3">COG4626 Phage terminase-like protein, large subunit</fullName>
    </submittedName>
</protein>
<dbReference type="EMBL" id="LR797191">
    <property type="protein sequence ID" value="CAB4192139.1"/>
    <property type="molecule type" value="Genomic_DNA"/>
</dbReference>
<dbReference type="EMBL" id="LR797432">
    <property type="protein sequence ID" value="CAB4215949.1"/>
    <property type="molecule type" value="Genomic_DNA"/>
</dbReference>
<name>A0A6J5PSY6_9CAUD</name>
<dbReference type="EMBL" id="LR796973">
    <property type="protein sequence ID" value="CAB4178995.1"/>
    <property type="molecule type" value="Genomic_DNA"/>
</dbReference>
<dbReference type="Gene3D" id="3.30.420.240">
    <property type="match status" value="1"/>
</dbReference>
<sequence length="511" mass="56502">MTALLAPVRPTARRKAAAPVAAALPRIHAPFTLPHFRAWAADLILDTGESWQLEPFQEAFAEDLFAGMPEAWLIVPEGNGKTTTLAGIALYHCEFRPFAAVPVAAASREQAEILYRQAEGFVLRSERLHASVHSAIQAAKGKRKTDVPRFLCLEGYRRINHHGGGRIQVFAADDRTGDGIIPTLGIIDEPHRLRDLALYRTWAGKIAKRDGQLATISTSGEPGSDFEETRARIRDAASDIRRSGAFTRYATSRLVLHEWAVPEGADVEDMAVVKAANPFSGITVEGLGEKFGSPTMTRHHWLRFVCNRPTRDNDAWLGEDGDLMWSALEVPYDFVPGAPTWLGVDVGIKRDSTAVVAVQRDEDGMHAMARFWLPTADQPVDVTDVMQHVRELAAEYDVQAVSFDPRFFDVPAKMLADEGLAMVEIPQSVERMTTICGSLMELIKRGEMHHDGDPMLRQHVLGAVPRFNEHGFTLQKSKSRGRIDGVIALALAADRAMRNETPNTEAFFAWA</sequence>
<evidence type="ECO:0000313" key="3">
    <source>
        <dbReference type="EMBL" id="CAB4174272.1"/>
    </source>
</evidence>
<evidence type="ECO:0000313" key="7">
    <source>
        <dbReference type="EMBL" id="CAB4215949.1"/>
    </source>
</evidence>
<dbReference type="GO" id="GO:0004519">
    <property type="term" value="F:endonuclease activity"/>
    <property type="evidence" value="ECO:0007669"/>
    <property type="project" value="InterPro"/>
</dbReference>
<dbReference type="Pfam" id="PF20441">
    <property type="entry name" value="TerL_nuclease"/>
    <property type="match status" value="1"/>
</dbReference>
<evidence type="ECO:0000259" key="1">
    <source>
        <dbReference type="Pfam" id="PF03354"/>
    </source>
</evidence>
<evidence type="ECO:0000313" key="6">
    <source>
        <dbReference type="EMBL" id="CAB4192139.1"/>
    </source>
</evidence>
<dbReference type="PANTHER" id="PTHR41287:SF1">
    <property type="entry name" value="PROTEIN YMFN"/>
    <property type="match status" value="1"/>
</dbReference>
<accession>A0A6J5PSY6</accession>
<dbReference type="EMBL" id="LR797134">
    <property type="protein sequence ID" value="CAB4189457.1"/>
    <property type="molecule type" value="Genomic_DNA"/>
</dbReference>
<evidence type="ECO:0000259" key="2">
    <source>
        <dbReference type="Pfam" id="PF20441"/>
    </source>
</evidence>
<feature type="domain" description="Terminase large subunit-like endonuclease" evidence="2">
    <location>
        <begin position="382"/>
        <end position="500"/>
    </location>
</feature>
<dbReference type="Gene3D" id="3.40.50.300">
    <property type="entry name" value="P-loop containing nucleotide triphosphate hydrolases"/>
    <property type="match status" value="1"/>
</dbReference>
<evidence type="ECO:0000313" key="4">
    <source>
        <dbReference type="EMBL" id="CAB4178995.1"/>
    </source>
</evidence>
<evidence type="ECO:0000313" key="5">
    <source>
        <dbReference type="EMBL" id="CAB4189457.1"/>
    </source>
</evidence>
<dbReference type="InterPro" id="IPR046461">
    <property type="entry name" value="TerL_ATPase"/>
</dbReference>
<dbReference type="InterPro" id="IPR046462">
    <property type="entry name" value="TerL_nuclease"/>
</dbReference>